<name>A0A0K0FCH6_STRVS</name>
<feature type="compositionally biased region" description="Low complexity" evidence="1">
    <location>
        <begin position="140"/>
        <end position="172"/>
    </location>
</feature>
<dbReference type="STRING" id="75913.A0A0K0FCH6"/>
<dbReference type="Proteomes" id="UP000035680">
    <property type="component" value="Unassembled WGS sequence"/>
</dbReference>
<feature type="region of interest" description="Disordered" evidence="1">
    <location>
        <begin position="39"/>
        <end position="182"/>
    </location>
</feature>
<feature type="compositionally biased region" description="Basic residues" evidence="1">
    <location>
        <begin position="123"/>
        <end position="139"/>
    </location>
</feature>
<evidence type="ECO:0000313" key="3">
    <source>
        <dbReference type="WBParaSite" id="SVE_0654100.1"/>
    </source>
</evidence>
<protein>
    <submittedName>
        <fullName evidence="3">Uncharacterized protein</fullName>
    </submittedName>
</protein>
<dbReference type="AlphaFoldDB" id="A0A0K0FCH6"/>
<feature type="compositionally biased region" description="Pro residues" evidence="1">
    <location>
        <begin position="66"/>
        <end position="80"/>
    </location>
</feature>
<proteinExistence type="predicted"/>
<keyword evidence="2" id="KW-1185">Reference proteome</keyword>
<dbReference type="WBParaSite" id="SVE_0654100.1">
    <property type="protein sequence ID" value="SVE_0654100.1"/>
    <property type="gene ID" value="SVE_0654100"/>
</dbReference>
<organism evidence="2 3">
    <name type="scientific">Strongyloides venezuelensis</name>
    <name type="common">Threadworm</name>
    <dbReference type="NCBI Taxonomy" id="75913"/>
    <lineage>
        <taxon>Eukaryota</taxon>
        <taxon>Metazoa</taxon>
        <taxon>Ecdysozoa</taxon>
        <taxon>Nematoda</taxon>
        <taxon>Chromadorea</taxon>
        <taxon>Rhabditida</taxon>
        <taxon>Tylenchina</taxon>
        <taxon>Panagrolaimomorpha</taxon>
        <taxon>Strongyloidoidea</taxon>
        <taxon>Strongyloididae</taxon>
        <taxon>Strongyloides</taxon>
    </lineage>
</organism>
<evidence type="ECO:0000313" key="2">
    <source>
        <dbReference type="Proteomes" id="UP000035680"/>
    </source>
</evidence>
<evidence type="ECO:0000256" key="1">
    <source>
        <dbReference type="SAM" id="MobiDB-lite"/>
    </source>
</evidence>
<sequence length="182" mass="19274">MNIIFSLQSLLKMVLLSYKMLFSIFLIVLLSVELYSKPAPNGKQPAKSNGRKEEQYPSPNGQGGNKPPPNGPGGNNPPPKGLGGRNPQPPRPPTGETRPPCDDDSSPESNESHEHRGPGPRHGDRHGKGKGHGKHHRCKTTVGSDSTTTIGTTTTDVGTTTTGASVTSEVETSATDEVTDFV</sequence>
<accession>A0A0K0FCH6</accession>
<reference evidence="2" key="1">
    <citation type="submission" date="2014-07" db="EMBL/GenBank/DDBJ databases">
        <authorList>
            <person name="Martin A.A"/>
            <person name="De Silva N."/>
        </authorList>
    </citation>
    <scope>NUCLEOTIDE SEQUENCE</scope>
</reference>
<reference evidence="3" key="2">
    <citation type="submission" date="2015-08" db="UniProtKB">
        <authorList>
            <consortium name="WormBaseParasite"/>
        </authorList>
    </citation>
    <scope>IDENTIFICATION</scope>
</reference>